<accession>A0ABU9ZDA0</accession>
<dbReference type="InterPro" id="IPR014347">
    <property type="entry name" value="Tautomerase/MIF_sf"/>
</dbReference>
<dbReference type="Pfam" id="PF14552">
    <property type="entry name" value="Tautomerase_2"/>
    <property type="match status" value="1"/>
</dbReference>
<dbReference type="SUPFAM" id="SSF55331">
    <property type="entry name" value="Tautomerase/MIF"/>
    <property type="match status" value="1"/>
</dbReference>
<dbReference type="Gene3D" id="3.30.429.10">
    <property type="entry name" value="Macrophage Migration Inhibitory Factor"/>
    <property type="match status" value="1"/>
</dbReference>
<dbReference type="Proteomes" id="UP001404845">
    <property type="component" value="Unassembled WGS sequence"/>
</dbReference>
<evidence type="ECO:0000313" key="1">
    <source>
        <dbReference type="EMBL" id="MEN3229382.1"/>
    </source>
</evidence>
<dbReference type="PANTHER" id="PTHR38460:SF1">
    <property type="entry name" value="TAUTOMERASE YOLI-RELATED"/>
    <property type="match status" value="1"/>
</dbReference>
<protein>
    <submittedName>
        <fullName evidence="1">Tautomerase family protein</fullName>
    </submittedName>
</protein>
<gene>
    <name evidence="1" type="ORF">PUR21_17335</name>
</gene>
<evidence type="ECO:0000313" key="2">
    <source>
        <dbReference type="Proteomes" id="UP001404845"/>
    </source>
</evidence>
<dbReference type="InterPro" id="IPR037479">
    <property type="entry name" value="Tauto_MSAD"/>
</dbReference>
<organism evidence="1 2">
    <name type="scientific">Methylorubrum rhodesianum</name>
    <dbReference type="NCBI Taxonomy" id="29427"/>
    <lineage>
        <taxon>Bacteria</taxon>
        <taxon>Pseudomonadati</taxon>
        <taxon>Pseudomonadota</taxon>
        <taxon>Alphaproteobacteria</taxon>
        <taxon>Hyphomicrobiales</taxon>
        <taxon>Methylobacteriaceae</taxon>
        <taxon>Methylorubrum</taxon>
    </lineage>
</organism>
<name>A0ABU9ZDA0_9HYPH</name>
<comment type="caution">
    <text evidence="1">The sequence shown here is derived from an EMBL/GenBank/DDBJ whole genome shotgun (WGS) entry which is preliminary data.</text>
</comment>
<reference evidence="1 2" key="1">
    <citation type="journal article" date="2023" name="PLoS ONE">
        <title>Complete genome assembly of Hawai'i environmental nontuberculous mycobacteria reveals unexpected co-isolation with methylobacteria.</title>
        <authorList>
            <person name="Hendrix J."/>
            <person name="Epperson L.E."/>
            <person name="Tong E.I."/>
            <person name="Chan Y.L."/>
            <person name="Hasan N.A."/>
            <person name="Dawrs S.N."/>
            <person name="Norton G.J."/>
            <person name="Virdi R."/>
            <person name="Crooks J.L."/>
            <person name="Chan E.D."/>
            <person name="Honda J.R."/>
            <person name="Strong M."/>
        </authorList>
    </citation>
    <scope>NUCLEOTIDE SEQUENCE [LARGE SCALE GENOMIC DNA]</scope>
    <source>
        <strain evidence="1 2">NJH_HI01</strain>
    </source>
</reference>
<proteinExistence type="predicted"/>
<dbReference type="PANTHER" id="PTHR38460">
    <property type="entry name" value="TAUTOMERASE YOLI-RELATED"/>
    <property type="match status" value="1"/>
</dbReference>
<dbReference type="RefSeq" id="WP_183666681.1">
    <property type="nucleotide sequence ID" value="NZ_JACHOS010000002.1"/>
</dbReference>
<dbReference type="EMBL" id="JAQYXL010000001">
    <property type="protein sequence ID" value="MEN3229382.1"/>
    <property type="molecule type" value="Genomic_DNA"/>
</dbReference>
<keyword evidence="2" id="KW-1185">Reference proteome</keyword>
<sequence length="134" mass="15089">MPLIRISLLAGKPKPYVRAIADGIHQALMEAYGVPPGDRFQIISQHESDDLIFDADYLGIHRSKDIVLIHIVAGNWRDTATKKRLYEAIADRLVEKPGLRREDVQVILSSNERDEWSFGNGLASYVQDAPTPEH</sequence>